<keyword evidence="1" id="KW-0812">Transmembrane</keyword>
<dbReference type="Proteomes" id="UP001055940">
    <property type="component" value="Chromosome"/>
</dbReference>
<accession>A0ABY5DHM2</accession>
<reference evidence="2" key="1">
    <citation type="submission" date="2022-06" db="EMBL/GenBank/DDBJ databases">
        <authorList>
            <person name="Ping M."/>
        </authorList>
    </citation>
    <scope>NUCLEOTIDE SEQUENCE</scope>
    <source>
        <strain evidence="2">JCM11759T</strain>
    </source>
</reference>
<organism evidence="2 3">
    <name type="scientific">Nocardiopsis exhalans</name>
    <dbReference type="NCBI Taxonomy" id="163604"/>
    <lineage>
        <taxon>Bacteria</taxon>
        <taxon>Bacillati</taxon>
        <taxon>Actinomycetota</taxon>
        <taxon>Actinomycetes</taxon>
        <taxon>Streptosporangiales</taxon>
        <taxon>Nocardiopsidaceae</taxon>
        <taxon>Nocardiopsis</taxon>
    </lineage>
</organism>
<feature type="transmembrane region" description="Helical" evidence="1">
    <location>
        <begin position="92"/>
        <end position="110"/>
    </location>
</feature>
<keyword evidence="1" id="KW-0472">Membrane</keyword>
<keyword evidence="3" id="KW-1185">Reference proteome</keyword>
<evidence type="ECO:0000313" key="3">
    <source>
        <dbReference type="Proteomes" id="UP001055940"/>
    </source>
</evidence>
<dbReference type="EMBL" id="CP099837">
    <property type="protein sequence ID" value="USY22703.1"/>
    <property type="molecule type" value="Genomic_DNA"/>
</dbReference>
<name>A0ABY5DHM2_9ACTN</name>
<feature type="transmembrane region" description="Helical" evidence="1">
    <location>
        <begin position="116"/>
        <end position="133"/>
    </location>
</feature>
<evidence type="ECO:0008006" key="4">
    <source>
        <dbReference type="Google" id="ProtNLM"/>
    </source>
</evidence>
<feature type="transmembrane region" description="Helical" evidence="1">
    <location>
        <begin position="12"/>
        <end position="36"/>
    </location>
</feature>
<gene>
    <name evidence="2" type="ORF">NE857_14475</name>
</gene>
<feature type="transmembrane region" description="Helical" evidence="1">
    <location>
        <begin position="62"/>
        <end position="80"/>
    </location>
</feature>
<proteinExistence type="predicted"/>
<evidence type="ECO:0000256" key="1">
    <source>
        <dbReference type="SAM" id="Phobius"/>
    </source>
</evidence>
<dbReference type="RefSeq" id="WP_254421461.1">
    <property type="nucleotide sequence ID" value="NZ_BAAAJB010000028.1"/>
</dbReference>
<keyword evidence="1" id="KW-1133">Transmembrane helix</keyword>
<evidence type="ECO:0000313" key="2">
    <source>
        <dbReference type="EMBL" id="USY22703.1"/>
    </source>
</evidence>
<sequence>MSNQSTPVRPGVVTAARIILFVVCGLSGALLVMNLLESIGAFLHPDGPDAVFATVGATTGSVLRGFLLGLITIVLLLVAALRIGKGGTKNHLVVRLLVGGGGLVSVLDVVLFGGNAVFMVIVLALVVLMLLQTKRSREWFAAMDSTARNS</sequence>
<protein>
    <recommendedName>
        <fullName evidence="4">Integral membrane protein</fullName>
    </recommendedName>
</protein>